<gene>
    <name evidence="1" type="ORF">Pint_19173</name>
</gene>
<keyword evidence="2" id="KW-1185">Reference proteome</keyword>
<sequence>MPTGLDGVYLSLEHPYLNRPWYKLHLCGTSEWMKLLFLSNAAPDKHGEAVEQYLVSWFSVVGQEVCLRIPFEMLNDSNRALLIKLTLLELSPERKRSNTTGTG</sequence>
<protein>
    <submittedName>
        <fullName evidence="1">Uncharacterized protein</fullName>
    </submittedName>
</protein>
<evidence type="ECO:0000313" key="1">
    <source>
        <dbReference type="EMBL" id="KAJ0043598.1"/>
    </source>
</evidence>
<organism evidence="1 2">
    <name type="scientific">Pistacia integerrima</name>
    <dbReference type="NCBI Taxonomy" id="434235"/>
    <lineage>
        <taxon>Eukaryota</taxon>
        <taxon>Viridiplantae</taxon>
        <taxon>Streptophyta</taxon>
        <taxon>Embryophyta</taxon>
        <taxon>Tracheophyta</taxon>
        <taxon>Spermatophyta</taxon>
        <taxon>Magnoliopsida</taxon>
        <taxon>eudicotyledons</taxon>
        <taxon>Gunneridae</taxon>
        <taxon>Pentapetalae</taxon>
        <taxon>rosids</taxon>
        <taxon>malvids</taxon>
        <taxon>Sapindales</taxon>
        <taxon>Anacardiaceae</taxon>
        <taxon>Pistacia</taxon>
    </lineage>
</organism>
<dbReference type="EMBL" id="CM047739">
    <property type="protein sequence ID" value="KAJ0043598.1"/>
    <property type="molecule type" value="Genomic_DNA"/>
</dbReference>
<proteinExistence type="predicted"/>
<comment type="caution">
    <text evidence="1">The sequence shown here is derived from an EMBL/GenBank/DDBJ whole genome shotgun (WGS) entry which is preliminary data.</text>
</comment>
<evidence type="ECO:0000313" key="2">
    <source>
        <dbReference type="Proteomes" id="UP001163603"/>
    </source>
</evidence>
<dbReference type="Proteomes" id="UP001163603">
    <property type="component" value="Chromosome 4"/>
</dbReference>
<accession>A0ACC0YY04</accession>
<reference evidence="2" key="1">
    <citation type="journal article" date="2023" name="G3 (Bethesda)">
        <title>Genome assembly and association tests identify interacting loci associated with vigor, precocity, and sex in interspecific pistachio rootstocks.</title>
        <authorList>
            <person name="Palmer W."/>
            <person name="Jacygrad E."/>
            <person name="Sagayaradj S."/>
            <person name="Cavanaugh K."/>
            <person name="Han R."/>
            <person name="Bertier L."/>
            <person name="Beede B."/>
            <person name="Kafkas S."/>
            <person name="Golino D."/>
            <person name="Preece J."/>
            <person name="Michelmore R."/>
        </authorList>
    </citation>
    <scope>NUCLEOTIDE SEQUENCE [LARGE SCALE GENOMIC DNA]</scope>
</reference>
<name>A0ACC0YY04_9ROSI</name>